<dbReference type="InterPro" id="IPR032821">
    <property type="entry name" value="PKS_assoc"/>
</dbReference>
<keyword evidence="5" id="KW-0597">Phosphoprotein</keyword>
<evidence type="ECO:0000256" key="7">
    <source>
        <dbReference type="ARBA" id="ARBA00022801"/>
    </source>
</evidence>
<keyword evidence="3" id="KW-0596">Phosphopantetheine</keyword>
<evidence type="ECO:0000256" key="10">
    <source>
        <dbReference type="ARBA" id="ARBA00023002"/>
    </source>
</evidence>
<dbReference type="Pfam" id="PF02801">
    <property type="entry name" value="Ketoacyl-synt_C"/>
    <property type="match status" value="1"/>
</dbReference>
<comment type="catalytic activity">
    <reaction evidence="15">
        <text>acetyl-CoA + n malonyl-CoA + 2n NADPH + 2n H(+) = a long-chain fatty acid + (n+1) CoA + n CO2 + 2n NADP(+).</text>
        <dbReference type="EC" id="2.3.1.85"/>
    </reaction>
</comment>
<dbReference type="Proteomes" id="UP001497444">
    <property type="component" value="Unassembled WGS sequence"/>
</dbReference>
<keyword evidence="12" id="KW-0443">Lipid metabolism</keyword>
<evidence type="ECO:0000256" key="11">
    <source>
        <dbReference type="ARBA" id="ARBA00023027"/>
    </source>
</evidence>
<evidence type="ECO:0000259" key="16">
    <source>
        <dbReference type="PROSITE" id="PS52004"/>
    </source>
</evidence>
<keyword evidence="4" id="KW-0444">Lipid biosynthesis</keyword>
<dbReference type="Gene3D" id="3.30.70.3290">
    <property type="match status" value="1"/>
</dbReference>
<evidence type="ECO:0000256" key="12">
    <source>
        <dbReference type="ARBA" id="ARBA00023098"/>
    </source>
</evidence>
<reference evidence="17" key="1">
    <citation type="submission" date="2024-02" db="EMBL/GenBank/DDBJ databases">
        <authorList>
            <consortium name="ELIXIR-Norway"/>
            <consortium name="Elixir Norway"/>
        </authorList>
    </citation>
    <scope>NUCLEOTIDE SEQUENCE</scope>
</reference>
<gene>
    <name evidence="17" type="ORF">CSSPJE1EN1_LOCUS27917</name>
</gene>
<dbReference type="SUPFAM" id="SSF53901">
    <property type="entry name" value="Thiolase-like"/>
    <property type="match status" value="1"/>
</dbReference>
<protein>
    <recommendedName>
        <fullName evidence="2">Fatty acid synthase</fullName>
        <ecNumber evidence="1">2.3.1.85</ecNumber>
    </recommendedName>
</protein>
<evidence type="ECO:0000256" key="13">
    <source>
        <dbReference type="ARBA" id="ARBA00023160"/>
    </source>
</evidence>
<dbReference type="InterPro" id="IPR016035">
    <property type="entry name" value="Acyl_Trfase/lysoPLipase"/>
</dbReference>
<keyword evidence="18" id="KW-1185">Reference proteome</keyword>
<dbReference type="InterPro" id="IPR014030">
    <property type="entry name" value="Ketoacyl_synth_N"/>
</dbReference>
<dbReference type="SMART" id="SM00827">
    <property type="entry name" value="PKS_AT"/>
    <property type="match status" value="1"/>
</dbReference>
<evidence type="ECO:0000256" key="6">
    <source>
        <dbReference type="ARBA" id="ARBA00022679"/>
    </source>
</evidence>
<evidence type="ECO:0000256" key="1">
    <source>
        <dbReference type="ARBA" id="ARBA00012873"/>
    </source>
</evidence>
<dbReference type="EC" id="2.3.1.85" evidence="1"/>
<keyword evidence="9" id="KW-0521">NADP</keyword>
<dbReference type="Pfam" id="PF16197">
    <property type="entry name" value="KAsynt_C_assoc"/>
    <property type="match status" value="1"/>
</dbReference>
<evidence type="ECO:0000256" key="4">
    <source>
        <dbReference type="ARBA" id="ARBA00022516"/>
    </source>
</evidence>
<dbReference type="InterPro" id="IPR016039">
    <property type="entry name" value="Thiolase-like"/>
</dbReference>
<dbReference type="PROSITE" id="PS00606">
    <property type="entry name" value="KS3_1"/>
    <property type="match status" value="1"/>
</dbReference>
<evidence type="ECO:0000256" key="15">
    <source>
        <dbReference type="ARBA" id="ARBA00044883"/>
    </source>
</evidence>
<dbReference type="PANTHER" id="PTHR43775">
    <property type="entry name" value="FATTY ACID SYNTHASE"/>
    <property type="match status" value="1"/>
</dbReference>
<dbReference type="InterPro" id="IPR018201">
    <property type="entry name" value="Ketoacyl_synth_AS"/>
</dbReference>
<comment type="caution">
    <text evidence="17">The sequence shown here is derived from an EMBL/GenBank/DDBJ whole genome shotgun (WGS) entry which is preliminary data.</text>
</comment>
<evidence type="ECO:0000256" key="5">
    <source>
        <dbReference type="ARBA" id="ARBA00022553"/>
    </source>
</evidence>
<evidence type="ECO:0000256" key="9">
    <source>
        <dbReference type="ARBA" id="ARBA00022857"/>
    </source>
</evidence>
<dbReference type="InterPro" id="IPR050091">
    <property type="entry name" value="PKS_NRPS_Biosynth_Enz"/>
</dbReference>
<name>A0ABP0VDW9_9BRYO</name>
<feature type="non-terminal residue" evidence="17">
    <location>
        <position position="623"/>
    </location>
</feature>
<dbReference type="Gene3D" id="3.40.47.10">
    <property type="match status" value="1"/>
</dbReference>
<dbReference type="SUPFAM" id="SSF52151">
    <property type="entry name" value="FabD/lysophospholipase-like"/>
    <property type="match status" value="1"/>
</dbReference>
<keyword evidence="11" id="KW-0520">NAD</keyword>
<dbReference type="InterPro" id="IPR020841">
    <property type="entry name" value="PKS_Beta-ketoAc_synthase_dom"/>
</dbReference>
<accession>A0ABP0VDW9</accession>
<dbReference type="PROSITE" id="PS52004">
    <property type="entry name" value="KS3_2"/>
    <property type="match status" value="1"/>
</dbReference>
<evidence type="ECO:0000256" key="2">
    <source>
        <dbReference type="ARBA" id="ARBA00018769"/>
    </source>
</evidence>
<proteinExistence type="predicted"/>
<dbReference type="Pfam" id="PF00698">
    <property type="entry name" value="Acyl_transf_1"/>
    <property type="match status" value="1"/>
</dbReference>
<dbReference type="InterPro" id="IPR014031">
    <property type="entry name" value="Ketoacyl_synth_C"/>
</dbReference>
<keyword evidence="8" id="KW-0276">Fatty acid metabolism</keyword>
<keyword evidence="6" id="KW-0808">Transferase</keyword>
<evidence type="ECO:0000256" key="3">
    <source>
        <dbReference type="ARBA" id="ARBA00022450"/>
    </source>
</evidence>
<feature type="non-terminal residue" evidence="17">
    <location>
        <position position="1"/>
    </location>
</feature>
<dbReference type="Gene3D" id="3.40.366.10">
    <property type="entry name" value="Malonyl-Coenzyme A Acyl Carrier Protein, domain 2"/>
    <property type="match status" value="1"/>
</dbReference>
<evidence type="ECO:0000256" key="8">
    <source>
        <dbReference type="ARBA" id="ARBA00022832"/>
    </source>
</evidence>
<evidence type="ECO:0000313" key="17">
    <source>
        <dbReference type="EMBL" id="CAK9252539.1"/>
    </source>
</evidence>
<evidence type="ECO:0000313" key="18">
    <source>
        <dbReference type="Proteomes" id="UP001497444"/>
    </source>
</evidence>
<evidence type="ECO:0000256" key="14">
    <source>
        <dbReference type="ARBA" id="ARBA00023268"/>
    </source>
</evidence>
<dbReference type="InterPro" id="IPR001227">
    <property type="entry name" value="Ac_transferase_dom_sf"/>
</dbReference>
<dbReference type="CDD" id="cd00833">
    <property type="entry name" value="PKS"/>
    <property type="match status" value="1"/>
</dbReference>
<organism evidence="17 18">
    <name type="scientific">Sphagnum jensenii</name>
    <dbReference type="NCBI Taxonomy" id="128206"/>
    <lineage>
        <taxon>Eukaryota</taxon>
        <taxon>Viridiplantae</taxon>
        <taxon>Streptophyta</taxon>
        <taxon>Embryophyta</taxon>
        <taxon>Bryophyta</taxon>
        <taxon>Sphagnophytina</taxon>
        <taxon>Sphagnopsida</taxon>
        <taxon>Sphagnales</taxon>
        <taxon>Sphagnaceae</taxon>
        <taxon>Sphagnum</taxon>
    </lineage>
</organism>
<dbReference type="EMBL" id="CAXAQS010000652">
    <property type="protein sequence ID" value="CAK9252539.1"/>
    <property type="molecule type" value="Genomic_DNA"/>
</dbReference>
<dbReference type="InterPro" id="IPR014043">
    <property type="entry name" value="Acyl_transferase_dom"/>
</dbReference>
<keyword evidence="13" id="KW-0275">Fatty acid biosynthesis</keyword>
<keyword evidence="10" id="KW-0560">Oxidoreductase</keyword>
<dbReference type="PANTHER" id="PTHR43775:SF7">
    <property type="entry name" value="FATTY ACID SYNTHASE"/>
    <property type="match status" value="1"/>
</dbReference>
<dbReference type="SMART" id="SM00825">
    <property type="entry name" value="PKS_KS"/>
    <property type="match status" value="1"/>
</dbReference>
<keyword evidence="14" id="KW-0511">Multifunctional enzyme</keyword>
<feature type="domain" description="Ketosynthase family 3 (KS3)" evidence="16">
    <location>
        <begin position="1"/>
        <end position="369"/>
    </location>
</feature>
<sequence length="623" mass="68452">LYGMNHRMGKLKGIEKFDGSFFGIMPKIGDTIDPQARILLETTYEAIIDAGINPQSLRGSETGVYIGFTTIGMPDGIPEEIQPDVASSIRDSFSLYPGNGKNMYPNRISYIFDFKGPSMIIDTACSSSLVALDVAITDLRLGKCEQAIVGGTHINLQPFANHMYQSGRVNSVDGISRVWDENANGFVRGETVACLFLQKKSNAKRIYATVLHSRTNIDGYKNMGMLFPSCSAQRDLMIKTYKEANVDPLEVTYFEAHGTGTKVGDVQESKAIYDAYRKGRKDPLLIGLLKSNIGHSEGASGVAAITKVIISYENKCIPANLNMKKLKSTIAEMSPPLLPVNDNLPYTPGIAGVNNFGIGGVNGHILLAPNYKESDENSLKIVDKIPRLVNLCARNEASLKELFDFIENNPNKITRDFLALITDTMKIKPSLNSTGFPNRDGNNGYEYKRHSSVLNDKTSKPVWFFFPGLGGQWPAMAKALMPIDIFANKIEECAQILKPFNVDLKYMLLTEDKNSMSTMTNKFIATTSMQIALVEVLQKLDITPDGIIGHSFGEIACAYADGCLTTEEAVLTSYWRGVITESDHKIPKGLMAAVGLSWDETKKMLPKGVHVVCDNSKDLVTIS</sequence>
<dbReference type="Pfam" id="PF00109">
    <property type="entry name" value="ketoacyl-synt"/>
    <property type="match status" value="1"/>
</dbReference>
<keyword evidence="7" id="KW-0378">Hydrolase</keyword>